<dbReference type="Proteomes" id="UP000480266">
    <property type="component" value="Unassembled WGS sequence"/>
</dbReference>
<accession>A0A7C9VQD5</accession>
<gene>
    <name evidence="1" type="ORF">G4V63_29305</name>
</gene>
<organism evidence="1 2">
    <name type="scientific">Candidatus Afipia apatlaquensis</name>
    <dbReference type="NCBI Taxonomy" id="2712852"/>
    <lineage>
        <taxon>Bacteria</taxon>
        <taxon>Pseudomonadati</taxon>
        <taxon>Pseudomonadota</taxon>
        <taxon>Alphaproteobacteria</taxon>
        <taxon>Hyphomicrobiales</taxon>
        <taxon>Nitrobacteraceae</taxon>
        <taxon>Afipia</taxon>
    </lineage>
</organism>
<dbReference type="EMBL" id="JAAMRR010001495">
    <property type="protein sequence ID" value="NGX99152.1"/>
    <property type="molecule type" value="Genomic_DNA"/>
</dbReference>
<name>A0A7C9VQD5_9BRAD</name>
<proteinExistence type="predicted"/>
<sequence length="64" mass="7117">MTDPAHLNEIHSNTTKPLSKKLVEAFRDAVRDPSVTKADYVQRVKNEMEAALQEELPNAAGEPN</sequence>
<reference evidence="1" key="1">
    <citation type="submission" date="2020-02" db="EMBL/GenBank/DDBJ databases">
        <title>Draft genome sequence of Candidatus Afipia apatlaquensis IBT-C3, a potential strain for decolorization of textile dyes.</title>
        <authorList>
            <person name="Sanchez-Reyes A."/>
            <person name="Breton-Deval L."/>
            <person name="Mangelson H."/>
            <person name="Sanchez-Flores A."/>
        </authorList>
    </citation>
    <scope>NUCLEOTIDE SEQUENCE [LARGE SCALE GENOMIC DNA]</scope>
    <source>
        <strain evidence="1">IBT-C3</strain>
    </source>
</reference>
<feature type="non-terminal residue" evidence="1">
    <location>
        <position position="64"/>
    </location>
</feature>
<evidence type="ECO:0000313" key="1">
    <source>
        <dbReference type="EMBL" id="NGX99152.1"/>
    </source>
</evidence>
<keyword evidence="2" id="KW-1185">Reference proteome</keyword>
<evidence type="ECO:0000313" key="2">
    <source>
        <dbReference type="Proteomes" id="UP000480266"/>
    </source>
</evidence>
<comment type="caution">
    <text evidence="1">The sequence shown here is derived from an EMBL/GenBank/DDBJ whole genome shotgun (WGS) entry which is preliminary data.</text>
</comment>
<protein>
    <submittedName>
        <fullName evidence="1">Uncharacterized protein</fullName>
    </submittedName>
</protein>
<dbReference type="AlphaFoldDB" id="A0A7C9VQD5"/>